<sequence>MANRGIYGDRYQIKDYILSEESQSVIVYLDRTRMNYLCPFLYLLSLHYLTGVLAEDVIKTTTSCEPGWLLANQKCYYWNNIDQVTFTQAHDECHSRGSELLMVGDSKEQQWINVQTESYPTSGWWLGLKKQQVSPYSWSWLDGTVATYINWNKEPDNYDTQDCCTLNQYNKFSDDFCTSKYPYICKFKKKEDEYCPTAVNDERWAYLVYACYWIADPANPSEFLSWKDALAKCQTLNPLRRGGMHLLSVTSGIESDFFSTELPYRAAGVSTPWWTGLNDRDKEDFYKWEDANAWNSSLTPWDNAPSNGSDESCAIMYTGGVVDDYKCSGRSHFICQKSAVQKKFALGCPDHWVRAGHSCYLFANNSKVSRQSARTACQHGGGDLVKVDAVSEKYWLDRQFIGGGAYWTGLNDIDTEGDYRWADGTKLDTQYIQWDQQPRDDLSIPGCGRIGRDGSFTDVSCTQRQGFICEYVNDPGAPCLNGWISDGGSACYFISSTNMTDLVMWTEVPQTCLDRAHAQDDDMQAGYLGLDSQDEVKFINSQLAKMPLTARGWWTGLNDRLVAGVWVWQRDSDTVPNPDLINWNGEPNNFNNEDCAVMLQGGRYNDLDCAALANFICEQPAGSVTVKKLSWMLLISTFCIYKTVLPIN</sequence>
<dbReference type="InterPro" id="IPR016186">
    <property type="entry name" value="C-type_lectin-like/link_sf"/>
</dbReference>
<keyword evidence="3" id="KW-1185">Reference proteome</keyword>
<proteinExistence type="predicted"/>
<feature type="domain" description="C-type lectin" evidence="1">
    <location>
        <begin position="71"/>
        <end position="186"/>
    </location>
</feature>
<dbReference type="PANTHER" id="PTHR22803">
    <property type="entry name" value="MANNOSE, PHOSPHOLIPASE, LECTIN RECEPTOR RELATED"/>
    <property type="match status" value="1"/>
</dbReference>
<dbReference type="InterPro" id="IPR016187">
    <property type="entry name" value="CTDL_fold"/>
</dbReference>
<dbReference type="SMART" id="SM00034">
    <property type="entry name" value="CLECT"/>
    <property type="match status" value="4"/>
</dbReference>
<feature type="domain" description="C-type lectin" evidence="1">
    <location>
        <begin position="355"/>
        <end position="470"/>
    </location>
</feature>
<organism evidence="2 3">
    <name type="scientific">Patella caerulea</name>
    <name type="common">Rayed Mediterranean limpet</name>
    <dbReference type="NCBI Taxonomy" id="87958"/>
    <lineage>
        <taxon>Eukaryota</taxon>
        <taxon>Metazoa</taxon>
        <taxon>Spiralia</taxon>
        <taxon>Lophotrochozoa</taxon>
        <taxon>Mollusca</taxon>
        <taxon>Gastropoda</taxon>
        <taxon>Patellogastropoda</taxon>
        <taxon>Patelloidea</taxon>
        <taxon>Patellidae</taxon>
        <taxon>Patella</taxon>
    </lineage>
</organism>
<evidence type="ECO:0000313" key="2">
    <source>
        <dbReference type="EMBL" id="KAK6174107.1"/>
    </source>
</evidence>
<name>A0AAN8JAF4_PATCE</name>
<dbReference type="SUPFAM" id="SSF56436">
    <property type="entry name" value="C-type lectin-like"/>
    <property type="match status" value="4"/>
</dbReference>
<dbReference type="InterPro" id="IPR050111">
    <property type="entry name" value="C-type_lectin/snaclec_domain"/>
</dbReference>
<dbReference type="Gene3D" id="3.10.100.10">
    <property type="entry name" value="Mannose-Binding Protein A, subunit A"/>
    <property type="match status" value="4"/>
</dbReference>
<reference evidence="2 3" key="1">
    <citation type="submission" date="2024-01" db="EMBL/GenBank/DDBJ databases">
        <title>The genome of the rayed Mediterranean limpet Patella caerulea (Linnaeus, 1758).</title>
        <authorList>
            <person name="Anh-Thu Weber A."/>
            <person name="Halstead-Nussloch G."/>
        </authorList>
    </citation>
    <scope>NUCLEOTIDE SEQUENCE [LARGE SCALE GENOMIC DNA]</scope>
    <source>
        <strain evidence="2">AATW-2023a</strain>
        <tissue evidence="2">Whole specimen</tissue>
    </source>
</reference>
<gene>
    <name evidence="2" type="ORF">SNE40_017445</name>
</gene>
<comment type="caution">
    <text evidence="2">The sequence shown here is derived from an EMBL/GenBank/DDBJ whole genome shotgun (WGS) entry which is preliminary data.</text>
</comment>
<feature type="domain" description="C-type lectin" evidence="1">
    <location>
        <begin position="211"/>
        <end position="336"/>
    </location>
</feature>
<dbReference type="Proteomes" id="UP001347796">
    <property type="component" value="Unassembled WGS sequence"/>
</dbReference>
<dbReference type="CDD" id="cd00037">
    <property type="entry name" value="CLECT"/>
    <property type="match status" value="3"/>
</dbReference>
<dbReference type="EMBL" id="JAZGQO010000011">
    <property type="protein sequence ID" value="KAK6174107.1"/>
    <property type="molecule type" value="Genomic_DNA"/>
</dbReference>
<dbReference type="PROSITE" id="PS50041">
    <property type="entry name" value="C_TYPE_LECTIN_2"/>
    <property type="match status" value="4"/>
</dbReference>
<accession>A0AAN8JAF4</accession>
<dbReference type="Pfam" id="PF00059">
    <property type="entry name" value="Lectin_C"/>
    <property type="match status" value="4"/>
</dbReference>
<dbReference type="InterPro" id="IPR001304">
    <property type="entry name" value="C-type_lectin-like"/>
</dbReference>
<evidence type="ECO:0000313" key="3">
    <source>
        <dbReference type="Proteomes" id="UP001347796"/>
    </source>
</evidence>
<dbReference type="AlphaFoldDB" id="A0AAN8JAF4"/>
<protein>
    <recommendedName>
        <fullName evidence="1">C-type lectin domain-containing protein</fullName>
    </recommendedName>
</protein>
<evidence type="ECO:0000259" key="1">
    <source>
        <dbReference type="PROSITE" id="PS50041"/>
    </source>
</evidence>
<feature type="domain" description="C-type lectin" evidence="1">
    <location>
        <begin position="487"/>
        <end position="618"/>
    </location>
</feature>